<evidence type="ECO:0000313" key="4">
    <source>
        <dbReference type="Proteomes" id="UP000756921"/>
    </source>
</evidence>
<feature type="region of interest" description="Disordered" evidence="1">
    <location>
        <begin position="20"/>
        <end position="54"/>
    </location>
</feature>
<keyword evidence="4" id="KW-1185">Reference proteome</keyword>
<organism evidence="3 4">
    <name type="scientific">Paraphaeosphaeria minitans</name>
    <dbReference type="NCBI Taxonomy" id="565426"/>
    <lineage>
        <taxon>Eukaryota</taxon>
        <taxon>Fungi</taxon>
        <taxon>Dikarya</taxon>
        <taxon>Ascomycota</taxon>
        <taxon>Pezizomycotina</taxon>
        <taxon>Dothideomycetes</taxon>
        <taxon>Pleosporomycetidae</taxon>
        <taxon>Pleosporales</taxon>
        <taxon>Massarineae</taxon>
        <taxon>Didymosphaeriaceae</taxon>
        <taxon>Paraphaeosphaeria</taxon>
    </lineage>
</organism>
<dbReference type="AlphaFoldDB" id="A0A9P6KP63"/>
<dbReference type="Gene3D" id="2.60.20.10">
    <property type="entry name" value="Crystallins"/>
    <property type="match status" value="1"/>
</dbReference>
<comment type="caution">
    <text evidence="3">The sequence shown here is derived from an EMBL/GenBank/DDBJ whole genome shotgun (WGS) entry which is preliminary data.</text>
</comment>
<dbReference type="OrthoDB" id="2910287at2759"/>
<reference evidence="3" key="1">
    <citation type="journal article" date="2020" name="Mol. Plant Microbe Interact.">
        <title>Genome Sequence of the Biocontrol Agent Coniothyrium minitans strain Conio (IMI 134523).</title>
        <authorList>
            <person name="Patel D."/>
            <person name="Shittu T.A."/>
            <person name="Baroncelli R."/>
            <person name="Muthumeenakshi S."/>
            <person name="Osborne T.H."/>
            <person name="Janganan T.K."/>
            <person name="Sreenivasaprasad S."/>
        </authorList>
    </citation>
    <scope>NUCLEOTIDE SEQUENCE</scope>
    <source>
        <strain evidence="3">Conio</strain>
    </source>
</reference>
<keyword evidence="2" id="KW-0732">Signal</keyword>
<feature type="signal peptide" evidence="2">
    <location>
        <begin position="1"/>
        <end position="15"/>
    </location>
</feature>
<dbReference type="Proteomes" id="UP000756921">
    <property type="component" value="Unassembled WGS sequence"/>
</dbReference>
<proteinExistence type="predicted"/>
<name>A0A9P6KP63_9PLEO</name>
<evidence type="ECO:0000256" key="1">
    <source>
        <dbReference type="SAM" id="MobiDB-lite"/>
    </source>
</evidence>
<gene>
    <name evidence="3" type="ORF">PMIN01_07236</name>
</gene>
<dbReference type="EMBL" id="WJXW01000007">
    <property type="protein sequence ID" value="KAF9734333.1"/>
    <property type="molecule type" value="Genomic_DNA"/>
</dbReference>
<feature type="chain" id="PRO_5040275942" evidence="2">
    <location>
        <begin position="16"/>
        <end position="146"/>
    </location>
</feature>
<protein>
    <submittedName>
        <fullName evidence="3">Uncharacterized protein</fullName>
    </submittedName>
</protein>
<accession>A0A9P6KP63</accession>
<evidence type="ECO:0000256" key="2">
    <source>
        <dbReference type="SAM" id="SignalP"/>
    </source>
</evidence>
<sequence>MKLLTLATLCATVLTLPTLDRRSDSHPQPHFRRKTDKSRDDPPPAPTPAPAPKNTNLYLCTEAGFKGDCDNVQVDLGKCYNADDKLNDKISSLGPDKGHFCTAYPDFDCSGKAFPFVNPGIWDLANYGFGDIISSWRCDELGGLDD</sequence>
<evidence type="ECO:0000313" key="3">
    <source>
        <dbReference type="EMBL" id="KAF9734333.1"/>
    </source>
</evidence>